<dbReference type="Pfam" id="PF13411">
    <property type="entry name" value="MerR_1"/>
    <property type="match status" value="1"/>
</dbReference>
<feature type="domain" description="HTH merR-type" evidence="5">
    <location>
        <begin position="1"/>
        <end position="69"/>
    </location>
</feature>
<evidence type="ECO:0000256" key="3">
    <source>
        <dbReference type="ARBA" id="ARBA00023125"/>
    </source>
</evidence>
<dbReference type="GO" id="GO:0003677">
    <property type="term" value="F:DNA binding"/>
    <property type="evidence" value="ECO:0007669"/>
    <property type="project" value="UniProtKB-KW"/>
</dbReference>
<keyword evidence="3" id="KW-0238">DNA-binding</keyword>
<dbReference type="InterPro" id="IPR047057">
    <property type="entry name" value="MerR_fam"/>
</dbReference>
<dbReference type="PANTHER" id="PTHR30204:SF69">
    <property type="entry name" value="MERR-FAMILY TRANSCRIPTIONAL REGULATOR"/>
    <property type="match status" value="1"/>
</dbReference>
<keyword evidence="1" id="KW-0678">Repressor</keyword>
<dbReference type="InterPro" id="IPR000551">
    <property type="entry name" value="MerR-type_HTH_dom"/>
</dbReference>
<comment type="caution">
    <text evidence="6">The sequence shown here is derived from an EMBL/GenBank/DDBJ whole genome shotgun (WGS) entry which is preliminary data.</text>
</comment>
<protein>
    <submittedName>
        <fullName evidence="6">MerR family transcriptional regulator</fullName>
    </submittedName>
</protein>
<dbReference type="eggNOG" id="COG0789">
    <property type="taxonomic scope" value="Bacteria"/>
</dbReference>
<dbReference type="SUPFAM" id="SSF46955">
    <property type="entry name" value="Putative DNA-binding domain"/>
    <property type="match status" value="1"/>
</dbReference>
<sequence>MRISDLEAATGVGRHALRYYEREGLLGEIPRGHNNYRDYPQSLTKQVKLLRSMQSLGFSLAEIREVLEGLRARGIDCADGARLVADKRARVEQQIRDLRTVSRLLRAEQLRLEDSARKHGRLAD</sequence>
<reference evidence="6 7" key="1">
    <citation type="submission" date="2017-02" db="EMBL/GenBank/DDBJ databases">
        <title>The new phylogeny of genus Mycobacterium.</title>
        <authorList>
            <person name="Tortoli E."/>
            <person name="Trovato A."/>
            <person name="Cirillo D.M."/>
        </authorList>
    </citation>
    <scope>NUCLEOTIDE SEQUENCE [LARGE SCALE GENOMIC DNA]</scope>
    <source>
        <strain evidence="6 7">DSM 44338</strain>
    </source>
</reference>
<dbReference type="PANTHER" id="PTHR30204">
    <property type="entry name" value="REDOX-CYCLING DRUG-SENSING TRANSCRIPTIONAL ACTIVATOR SOXR"/>
    <property type="match status" value="1"/>
</dbReference>
<dbReference type="AlphaFoldDB" id="A0A1X0JRA2"/>
<name>A0A1X0JRA2_9MYCO</name>
<evidence type="ECO:0000256" key="1">
    <source>
        <dbReference type="ARBA" id="ARBA00022491"/>
    </source>
</evidence>
<keyword evidence="4" id="KW-0804">Transcription</keyword>
<evidence type="ECO:0000259" key="5">
    <source>
        <dbReference type="PROSITE" id="PS50937"/>
    </source>
</evidence>
<evidence type="ECO:0000256" key="2">
    <source>
        <dbReference type="ARBA" id="ARBA00023015"/>
    </source>
</evidence>
<dbReference type="PRINTS" id="PR00040">
    <property type="entry name" value="HTHMERR"/>
</dbReference>
<dbReference type="RefSeq" id="WP_083125978.1">
    <property type="nucleotide sequence ID" value="NZ_MVIM01000006.1"/>
</dbReference>
<dbReference type="EMBL" id="MVIM01000006">
    <property type="protein sequence ID" value="ORB65075.1"/>
    <property type="molecule type" value="Genomic_DNA"/>
</dbReference>
<dbReference type="GO" id="GO:0003700">
    <property type="term" value="F:DNA-binding transcription factor activity"/>
    <property type="evidence" value="ECO:0007669"/>
    <property type="project" value="InterPro"/>
</dbReference>
<accession>A0A1X0JRA2</accession>
<keyword evidence="2" id="KW-0805">Transcription regulation</keyword>
<organism evidence="6 7">
    <name type="scientific">Mycolicibacterium tusciae</name>
    <dbReference type="NCBI Taxonomy" id="75922"/>
    <lineage>
        <taxon>Bacteria</taxon>
        <taxon>Bacillati</taxon>
        <taxon>Actinomycetota</taxon>
        <taxon>Actinomycetes</taxon>
        <taxon>Mycobacteriales</taxon>
        <taxon>Mycobacteriaceae</taxon>
        <taxon>Mycolicibacterium</taxon>
    </lineage>
</organism>
<dbReference type="PROSITE" id="PS50937">
    <property type="entry name" value="HTH_MERR_2"/>
    <property type="match status" value="1"/>
</dbReference>
<dbReference type="OrthoDB" id="9802944at2"/>
<evidence type="ECO:0000256" key="4">
    <source>
        <dbReference type="ARBA" id="ARBA00023163"/>
    </source>
</evidence>
<dbReference type="SMART" id="SM00422">
    <property type="entry name" value="HTH_MERR"/>
    <property type="match status" value="1"/>
</dbReference>
<evidence type="ECO:0000313" key="6">
    <source>
        <dbReference type="EMBL" id="ORB65075.1"/>
    </source>
</evidence>
<dbReference type="Proteomes" id="UP000192411">
    <property type="component" value="Unassembled WGS sequence"/>
</dbReference>
<dbReference type="InterPro" id="IPR009061">
    <property type="entry name" value="DNA-bd_dom_put_sf"/>
</dbReference>
<keyword evidence="7" id="KW-1185">Reference proteome</keyword>
<dbReference type="STRING" id="75922.BST47_13195"/>
<dbReference type="Gene3D" id="1.10.1660.10">
    <property type="match status" value="1"/>
</dbReference>
<proteinExistence type="predicted"/>
<evidence type="ECO:0000313" key="7">
    <source>
        <dbReference type="Proteomes" id="UP000192411"/>
    </source>
</evidence>
<gene>
    <name evidence="6" type="ORF">BST47_13195</name>
</gene>